<dbReference type="KEGG" id="maqu:Maq22A_c27180"/>
<dbReference type="GO" id="GO:0032259">
    <property type="term" value="P:methylation"/>
    <property type="evidence" value="ECO:0007669"/>
    <property type="project" value="UniProtKB-KW"/>
</dbReference>
<reference evidence="4" key="2">
    <citation type="submission" date="2015-01" db="EMBL/GenBank/DDBJ databases">
        <title>Complete genome sequence of Methylobacterium aquaticum strain 22A.</title>
        <authorList>
            <person name="Tani A."/>
            <person name="Ogura Y."/>
            <person name="Hayashi T."/>
        </authorList>
    </citation>
    <scope>NUCLEOTIDE SEQUENCE [LARGE SCALE GENOMIC DNA]</scope>
    <source>
        <strain evidence="4">MA-22A</strain>
    </source>
</reference>
<dbReference type="Pfam" id="PF13489">
    <property type="entry name" value="Methyltransf_23"/>
    <property type="match status" value="1"/>
</dbReference>
<dbReference type="PATRIC" id="fig|270351.10.peg.5213"/>
<evidence type="ECO:0000256" key="1">
    <source>
        <dbReference type="ARBA" id="ARBA00022679"/>
    </source>
</evidence>
<dbReference type="InterPro" id="IPR029063">
    <property type="entry name" value="SAM-dependent_MTases_sf"/>
</dbReference>
<protein>
    <submittedName>
        <fullName evidence="3">2-polyprenyl-3-methyl-5-hydroxy-6-metoxy-1,4-benzoquinol methylase</fullName>
    </submittedName>
</protein>
<name>A0A0C6FIF6_9HYPH</name>
<dbReference type="CDD" id="cd02440">
    <property type="entry name" value="AdoMet_MTases"/>
    <property type="match status" value="1"/>
</dbReference>
<proteinExistence type="predicted"/>
<keyword evidence="1" id="KW-0808">Transferase</keyword>
<dbReference type="GO" id="GO:0008168">
    <property type="term" value="F:methyltransferase activity"/>
    <property type="evidence" value="ECO:0007669"/>
    <property type="project" value="UniProtKB-KW"/>
</dbReference>
<dbReference type="OrthoDB" id="21342at2"/>
<keyword evidence="3" id="KW-0489">Methyltransferase</keyword>
<dbReference type="Gene3D" id="3.40.50.150">
    <property type="entry name" value="Vaccinia Virus protein VP39"/>
    <property type="match status" value="1"/>
</dbReference>
<accession>A0A0C6FIF6</accession>
<reference evidence="3 4" key="1">
    <citation type="journal article" date="2015" name="Genome Announc.">
        <title>Complete Genome Sequence of Methylobacterium aquaticum Strain 22A, Isolated from Racomitrium japonicum Moss.</title>
        <authorList>
            <person name="Tani A."/>
            <person name="Ogura Y."/>
            <person name="Hayashi T."/>
            <person name="Kimbara K."/>
        </authorList>
    </citation>
    <scope>NUCLEOTIDE SEQUENCE [LARGE SCALE GENOMIC DNA]</scope>
    <source>
        <strain evidence="3 4">MA-22A</strain>
    </source>
</reference>
<evidence type="ECO:0000313" key="3">
    <source>
        <dbReference type="EMBL" id="BAQ48283.1"/>
    </source>
</evidence>
<gene>
    <name evidence="3" type="ORF">Maq22A_c27180</name>
</gene>
<dbReference type="STRING" id="270351.Maq22A_c27180"/>
<dbReference type="RefSeq" id="WP_060849045.1">
    <property type="nucleotide sequence ID" value="NZ_AP014704.1"/>
</dbReference>
<dbReference type="SUPFAM" id="SSF53335">
    <property type="entry name" value="S-adenosyl-L-methionine-dependent methyltransferases"/>
    <property type="match status" value="1"/>
</dbReference>
<dbReference type="Proteomes" id="UP000061432">
    <property type="component" value="Chromosome"/>
</dbReference>
<organism evidence="3 4">
    <name type="scientific">Methylobacterium aquaticum</name>
    <dbReference type="NCBI Taxonomy" id="270351"/>
    <lineage>
        <taxon>Bacteria</taxon>
        <taxon>Pseudomonadati</taxon>
        <taxon>Pseudomonadota</taxon>
        <taxon>Alphaproteobacteria</taxon>
        <taxon>Hyphomicrobiales</taxon>
        <taxon>Methylobacteriaceae</taxon>
        <taxon>Methylobacterium</taxon>
    </lineage>
</organism>
<evidence type="ECO:0000313" key="4">
    <source>
        <dbReference type="Proteomes" id="UP000061432"/>
    </source>
</evidence>
<feature type="compositionally biased region" description="Basic and acidic residues" evidence="2">
    <location>
        <begin position="18"/>
        <end position="32"/>
    </location>
</feature>
<dbReference type="EMBL" id="AP014704">
    <property type="protein sequence ID" value="BAQ48283.1"/>
    <property type="molecule type" value="Genomic_DNA"/>
</dbReference>
<dbReference type="PANTHER" id="PTHR43861">
    <property type="entry name" value="TRANS-ACONITATE 2-METHYLTRANSFERASE-RELATED"/>
    <property type="match status" value="1"/>
</dbReference>
<dbReference type="AlphaFoldDB" id="A0A0C6FIF6"/>
<sequence>MMDDLYPSPDGLTASPMFERDGTPAPGEARDDGPLFVARVGCPVCGADRPATLYDATYDSPAVLRHVDSHYRRQGKVDHSLLRGVDFTIFECRDCALIYQKMVPAPAMLHHLYDRFIDPEKLKDHEHARLTLDNHLDVATRLASLLVRIGKEPKDTTLLDFGFGYGRWARVAVGMGMQVFATEISPEKIAFARSIGVRIVDEAALARMQFDIVHTEQVFEHLTHPVEVFDMLARCIGPGGVLKLAVPRQGRIRRLLRKNGFIDWSPYEKDFKCGAYNDYNAVLPLEHLNAFCRKTVESLARRHDLVVETGRYGGSAVFLDASSRGRLLASARHSARRLLKDLYVRFGPGRADTGCYVLARRA</sequence>
<feature type="region of interest" description="Disordered" evidence="2">
    <location>
        <begin position="1"/>
        <end position="32"/>
    </location>
</feature>
<dbReference type="PANTHER" id="PTHR43861:SF3">
    <property type="entry name" value="PUTATIVE (AFU_ORTHOLOGUE AFUA_2G14390)-RELATED"/>
    <property type="match status" value="1"/>
</dbReference>
<evidence type="ECO:0000256" key="2">
    <source>
        <dbReference type="SAM" id="MobiDB-lite"/>
    </source>
</evidence>